<dbReference type="GeneID" id="75162424"/>
<organism evidence="1 2">
    <name type="scientific">Roseburia inulinivorans</name>
    <dbReference type="NCBI Taxonomy" id="360807"/>
    <lineage>
        <taxon>Bacteria</taxon>
        <taxon>Bacillati</taxon>
        <taxon>Bacillota</taxon>
        <taxon>Clostridia</taxon>
        <taxon>Lachnospirales</taxon>
        <taxon>Lachnospiraceae</taxon>
        <taxon>Roseburia</taxon>
    </lineage>
</organism>
<evidence type="ECO:0000313" key="2">
    <source>
        <dbReference type="Proteomes" id="UP000049828"/>
    </source>
</evidence>
<protein>
    <recommendedName>
        <fullName evidence="3">DUF4317 family protein</fullName>
    </recommendedName>
</protein>
<dbReference type="Proteomes" id="UP000049828">
    <property type="component" value="Unassembled WGS sequence"/>
</dbReference>
<accession>A0A0M6WPK9</accession>
<dbReference type="OrthoDB" id="1642058at2"/>
<keyword evidence="2" id="KW-1185">Reference proteome</keyword>
<dbReference type="Pfam" id="PF14199">
    <property type="entry name" value="DUF4317"/>
    <property type="match status" value="1"/>
</dbReference>
<reference evidence="2" key="1">
    <citation type="submission" date="2015-05" db="EMBL/GenBank/DDBJ databases">
        <authorList>
            <consortium name="Pathogen Informatics"/>
        </authorList>
    </citation>
    <scope>NUCLEOTIDE SEQUENCE [LARGE SCALE GENOMIC DNA]</scope>
    <source>
        <strain evidence="2">L1-83</strain>
    </source>
</reference>
<dbReference type="InterPro" id="IPR025466">
    <property type="entry name" value="DUF4317"/>
</dbReference>
<dbReference type="EMBL" id="CVRS01000073">
    <property type="protein sequence ID" value="CRL38900.1"/>
    <property type="molecule type" value="Genomic_DNA"/>
</dbReference>
<dbReference type="RefSeq" id="WP_007885990.1">
    <property type="nucleotide sequence ID" value="NZ_CVRS01000073.1"/>
</dbReference>
<evidence type="ECO:0000313" key="1">
    <source>
        <dbReference type="EMBL" id="CRL38900.1"/>
    </source>
</evidence>
<evidence type="ECO:0008006" key="3">
    <source>
        <dbReference type="Google" id="ProtNLM"/>
    </source>
</evidence>
<proteinExistence type="predicted"/>
<dbReference type="STRING" id="360807.ERS852392_00322"/>
<gene>
    <name evidence="1" type="ORF">RIL183_23581</name>
</gene>
<sequence length="206" mass="23371">MHIDREDMLELTRRMTIARNCFNRVAGAYMDEEGFIDGSFNTHFLKLSPADKEKQLAIAKTIPYAKTNEQLKNFRIDSRQKKPGSIWHLLTALRDCELKNDALLYSLYEYIGERYVVDKPYTIEVFCGNYDVPVKGADKESQWESEEVYRFLVVAVCPTVGEYEAGMPQAGFLFPAFANRSTDLEGVNIFAEDGACEKLAGVLGLI</sequence>
<name>A0A0M6WPK9_9FIRM</name>
<dbReference type="AlphaFoldDB" id="A0A0M6WPK9"/>